<feature type="region of interest" description="Disordered" evidence="1">
    <location>
        <begin position="95"/>
        <end position="141"/>
    </location>
</feature>
<feature type="compositionally biased region" description="Polar residues" evidence="1">
    <location>
        <begin position="190"/>
        <end position="202"/>
    </location>
</feature>
<dbReference type="EMBL" id="CYKH01002143">
    <property type="protein sequence ID" value="CUG93322.1"/>
    <property type="molecule type" value="Genomic_DNA"/>
</dbReference>
<proteinExistence type="predicted"/>
<dbReference type="VEuPathDB" id="TriTrypDB:BSAL_42060"/>
<protein>
    <submittedName>
        <fullName evidence="2">Uncharacterized protein</fullName>
    </submittedName>
</protein>
<feature type="region of interest" description="Disordered" evidence="1">
    <location>
        <begin position="178"/>
        <end position="202"/>
    </location>
</feature>
<organism evidence="2 3">
    <name type="scientific">Bodo saltans</name>
    <name type="common">Flagellated protozoan</name>
    <dbReference type="NCBI Taxonomy" id="75058"/>
    <lineage>
        <taxon>Eukaryota</taxon>
        <taxon>Discoba</taxon>
        <taxon>Euglenozoa</taxon>
        <taxon>Kinetoplastea</taxon>
        <taxon>Metakinetoplastina</taxon>
        <taxon>Eubodonida</taxon>
        <taxon>Bodonidae</taxon>
        <taxon>Bodo</taxon>
    </lineage>
</organism>
<evidence type="ECO:0000313" key="3">
    <source>
        <dbReference type="Proteomes" id="UP000051952"/>
    </source>
</evidence>
<evidence type="ECO:0000313" key="2">
    <source>
        <dbReference type="EMBL" id="CUG93322.1"/>
    </source>
</evidence>
<sequence>MSGSSVACLADLDAQLLLSTPRYALRRHLHQAAISKGSIAYQDPITFDIIHTGAFLTEHPDLCRHVGERHCPHYTEEEIIKPTVAARAELQQHDVRGGGASPSPHSSDDISDDNESSRLGSSSSSSSSSSSGSSTSSSSSSSYASEVSAATSTQNNKNASAIKTREISQAVASSTLTISNKGNQERKVPLSTNTKPDNSNKTATRLWKASPFQRPHGVPFVANDLQKLKSVSNGAKAAAAAAPTAAAHMVVDIEELRAMPKYRQY</sequence>
<dbReference type="AlphaFoldDB" id="A0A0S4JRW3"/>
<keyword evidence="3" id="KW-1185">Reference proteome</keyword>
<name>A0A0S4JRW3_BODSA</name>
<reference evidence="3" key="1">
    <citation type="submission" date="2015-09" db="EMBL/GenBank/DDBJ databases">
        <authorList>
            <consortium name="Pathogen Informatics"/>
        </authorList>
    </citation>
    <scope>NUCLEOTIDE SEQUENCE [LARGE SCALE GENOMIC DNA]</scope>
    <source>
        <strain evidence="3">Lake Konstanz</strain>
    </source>
</reference>
<feature type="compositionally biased region" description="Low complexity" evidence="1">
    <location>
        <begin position="117"/>
        <end position="141"/>
    </location>
</feature>
<dbReference type="Proteomes" id="UP000051952">
    <property type="component" value="Unassembled WGS sequence"/>
</dbReference>
<evidence type="ECO:0000256" key="1">
    <source>
        <dbReference type="SAM" id="MobiDB-lite"/>
    </source>
</evidence>
<accession>A0A0S4JRW3</accession>
<gene>
    <name evidence="2" type="ORF">BSAL_42060</name>
</gene>